<dbReference type="Gene3D" id="2.10.70.10">
    <property type="entry name" value="Complement Module, domain 1"/>
    <property type="match status" value="1"/>
</dbReference>
<sequence>MRLWEMNALLCSLVVFATFVTFCHAQCYFIPIENIPECKDLSGVTHQVNSKWKTKNCEQCSCLENGIHCCNTVPVPVGYDESKCKKIFNKEACSYTVVEQNNPEKTCTVTEWIM</sequence>
<evidence type="ECO:0000313" key="7">
    <source>
        <dbReference type="Proteomes" id="UP000694850"/>
    </source>
</evidence>
<dbReference type="OrthoDB" id="6076852at2759"/>
<accession>A0A8B6ZMJ0</accession>
<dbReference type="Proteomes" id="UP000694850">
    <property type="component" value="Unplaced"/>
</dbReference>
<dbReference type="AlphaFoldDB" id="A0A8B6ZMJ0"/>
<comment type="similarity">
    <text evidence="2 6">Belongs to the beta-microseminoprotein family.</text>
</comment>
<dbReference type="RefSeq" id="XP_007936879.1">
    <property type="nucleotide sequence ID" value="XM_007938688.1"/>
</dbReference>
<feature type="chain" id="PRO_5034877551" description="Beta-microseminoprotein" evidence="6">
    <location>
        <begin position="26"/>
        <end position="114"/>
    </location>
</feature>
<keyword evidence="5" id="KW-1015">Disulfide bond</keyword>
<dbReference type="CTD" id="4477"/>
<keyword evidence="4 6" id="KW-0732">Signal</keyword>
<gene>
    <name evidence="8" type="primary">MSMB</name>
</gene>
<evidence type="ECO:0000256" key="1">
    <source>
        <dbReference type="ARBA" id="ARBA00004613"/>
    </source>
</evidence>
<organism evidence="7 8">
    <name type="scientific">Orycteropus afer afer</name>
    <dbReference type="NCBI Taxonomy" id="1230840"/>
    <lineage>
        <taxon>Eukaryota</taxon>
        <taxon>Metazoa</taxon>
        <taxon>Chordata</taxon>
        <taxon>Craniata</taxon>
        <taxon>Vertebrata</taxon>
        <taxon>Euteleostomi</taxon>
        <taxon>Mammalia</taxon>
        <taxon>Eutheria</taxon>
        <taxon>Afrotheria</taxon>
        <taxon>Tubulidentata</taxon>
        <taxon>Orycteropodidae</taxon>
        <taxon>Orycteropus</taxon>
    </lineage>
</organism>
<evidence type="ECO:0000256" key="3">
    <source>
        <dbReference type="ARBA" id="ARBA00022525"/>
    </source>
</evidence>
<evidence type="ECO:0000256" key="6">
    <source>
        <dbReference type="RuleBase" id="RU364124"/>
    </source>
</evidence>
<evidence type="ECO:0000256" key="2">
    <source>
        <dbReference type="ARBA" id="ARBA00010352"/>
    </source>
</evidence>
<proteinExistence type="inferred from homology"/>
<keyword evidence="3 6" id="KW-0964">Secreted</keyword>
<evidence type="ECO:0000256" key="5">
    <source>
        <dbReference type="ARBA" id="ARBA00023157"/>
    </source>
</evidence>
<feature type="signal peptide" evidence="6">
    <location>
        <begin position="1"/>
        <end position="25"/>
    </location>
</feature>
<dbReference type="Gene3D" id="2.20.25.590">
    <property type="match status" value="1"/>
</dbReference>
<dbReference type="GeneID" id="103195190"/>
<dbReference type="GO" id="GO:0005576">
    <property type="term" value="C:extracellular region"/>
    <property type="evidence" value="ECO:0007669"/>
    <property type="project" value="UniProtKB-SubCell"/>
</dbReference>
<keyword evidence="7" id="KW-1185">Reference proteome</keyword>
<reference evidence="8" key="1">
    <citation type="submission" date="2025-08" db="UniProtKB">
        <authorList>
            <consortium name="RefSeq"/>
        </authorList>
    </citation>
    <scope>IDENTIFICATION</scope>
</reference>
<dbReference type="InterPro" id="IPR008735">
    <property type="entry name" value="PSP94"/>
</dbReference>
<dbReference type="PANTHER" id="PTHR10500">
    <property type="entry name" value="BETA-MICROSEMINOPROTEIN"/>
    <property type="match status" value="1"/>
</dbReference>
<evidence type="ECO:0000313" key="8">
    <source>
        <dbReference type="RefSeq" id="XP_007936879.1"/>
    </source>
</evidence>
<protein>
    <recommendedName>
        <fullName evidence="6">Beta-microseminoprotein</fullName>
    </recommendedName>
</protein>
<dbReference type="Pfam" id="PF05825">
    <property type="entry name" value="PSP94"/>
    <property type="match status" value="1"/>
</dbReference>
<dbReference type="PANTHER" id="PTHR10500:SF8">
    <property type="entry name" value="BETA-MICROSEMINOPROTEIN"/>
    <property type="match status" value="1"/>
</dbReference>
<evidence type="ECO:0000256" key="4">
    <source>
        <dbReference type="ARBA" id="ARBA00022729"/>
    </source>
</evidence>
<name>A0A8B6ZMJ0_ORYAF</name>
<comment type="subcellular location">
    <subcellularLocation>
        <location evidence="1 6">Secreted</location>
    </subcellularLocation>
</comment>